<feature type="signal peptide" evidence="4">
    <location>
        <begin position="1"/>
        <end position="24"/>
    </location>
</feature>
<evidence type="ECO:0000313" key="7">
    <source>
        <dbReference type="EMBL" id="RIN11474.1"/>
    </source>
</evidence>
<keyword evidence="2" id="KW-0378">Hydrolase</keyword>
<dbReference type="GO" id="GO:0071555">
    <property type="term" value="P:cell wall organization"/>
    <property type="evidence" value="ECO:0007669"/>
    <property type="project" value="UniProtKB-KW"/>
</dbReference>
<dbReference type="Proteomes" id="UP000285567">
    <property type="component" value="Unassembled WGS sequence"/>
</dbReference>
<dbReference type="CDD" id="cd00118">
    <property type="entry name" value="LysM"/>
    <property type="match status" value="1"/>
</dbReference>
<dbReference type="RefSeq" id="WP_107551302.1">
    <property type="nucleotide sequence ID" value="NZ_CABIWF010000001.1"/>
</dbReference>
<dbReference type="InterPro" id="IPR036779">
    <property type="entry name" value="LysM_dom_sf"/>
</dbReference>
<evidence type="ECO:0000256" key="3">
    <source>
        <dbReference type="ARBA" id="ARBA00023316"/>
    </source>
</evidence>
<feature type="chain" id="PRO_5019542322" evidence="4">
    <location>
        <begin position="25"/>
        <end position="316"/>
    </location>
</feature>
<dbReference type="InterPro" id="IPR007921">
    <property type="entry name" value="CHAP_dom"/>
</dbReference>
<reference evidence="7 8" key="1">
    <citation type="journal article" date="2016" name="Front. Microbiol.">
        <title>Comprehensive Phylogenetic Analysis of Bovine Non-aureus Staphylococci Species Based on Whole-Genome Sequencing.</title>
        <authorList>
            <person name="Naushad S."/>
            <person name="Barkema H.W."/>
            <person name="Luby C."/>
            <person name="Condas L.A."/>
            <person name="Nobrega D.B."/>
            <person name="Carson D.A."/>
            <person name="De Buck J."/>
        </authorList>
    </citation>
    <scope>NUCLEOTIDE SEQUENCE [LARGE SCALE GENOMIC DNA]</scope>
    <source>
        <strain evidence="7 8">SNUC 102</strain>
    </source>
</reference>
<evidence type="ECO:0000256" key="1">
    <source>
        <dbReference type="ARBA" id="ARBA00022729"/>
    </source>
</evidence>
<evidence type="ECO:0000256" key="4">
    <source>
        <dbReference type="SAM" id="SignalP"/>
    </source>
</evidence>
<protein>
    <submittedName>
        <fullName evidence="7">CHAP domain-containing protein</fullName>
    </submittedName>
</protein>
<dbReference type="SUPFAM" id="SSF54106">
    <property type="entry name" value="LysM domain"/>
    <property type="match status" value="2"/>
</dbReference>
<evidence type="ECO:0000313" key="8">
    <source>
        <dbReference type="Proteomes" id="UP000285567"/>
    </source>
</evidence>
<feature type="domain" description="LysM" evidence="6">
    <location>
        <begin position="74"/>
        <end position="117"/>
    </location>
</feature>
<dbReference type="SUPFAM" id="SSF54001">
    <property type="entry name" value="Cysteine proteinases"/>
    <property type="match status" value="1"/>
</dbReference>
<comment type="caution">
    <text evidence="7">The sequence shown here is derived from an EMBL/GenBank/DDBJ whole genome shotgun (WGS) entry which is preliminary data.</text>
</comment>
<dbReference type="PANTHER" id="PTHR33734">
    <property type="entry name" value="LYSM DOMAIN-CONTAINING GPI-ANCHORED PROTEIN 2"/>
    <property type="match status" value="1"/>
</dbReference>
<evidence type="ECO:0000256" key="2">
    <source>
        <dbReference type="ARBA" id="ARBA00022801"/>
    </source>
</evidence>
<keyword evidence="1 4" id="KW-0732">Signal</keyword>
<proteinExistence type="predicted"/>
<gene>
    <name evidence="7" type="ORF">BU097_05115</name>
</gene>
<dbReference type="GO" id="GO:0008932">
    <property type="term" value="F:lytic endotransglycosylase activity"/>
    <property type="evidence" value="ECO:0007669"/>
    <property type="project" value="TreeGrafter"/>
</dbReference>
<dbReference type="PROSITE" id="PS50911">
    <property type="entry name" value="CHAP"/>
    <property type="match status" value="1"/>
</dbReference>
<feature type="domain" description="LysM" evidence="6">
    <location>
        <begin position="26"/>
        <end position="70"/>
    </location>
</feature>
<evidence type="ECO:0000259" key="6">
    <source>
        <dbReference type="PROSITE" id="PS51782"/>
    </source>
</evidence>
<keyword evidence="8" id="KW-1185">Reference proteome</keyword>
<dbReference type="Gene3D" id="3.90.1720.10">
    <property type="entry name" value="endopeptidase domain like (from Nostoc punctiforme)"/>
    <property type="match status" value="1"/>
</dbReference>
<dbReference type="PROSITE" id="PS51782">
    <property type="entry name" value="LYSM"/>
    <property type="match status" value="2"/>
</dbReference>
<dbReference type="InterPro" id="IPR018392">
    <property type="entry name" value="LysM"/>
</dbReference>
<dbReference type="SMART" id="SM00257">
    <property type="entry name" value="LysM"/>
    <property type="match status" value="2"/>
</dbReference>
<dbReference type="PANTHER" id="PTHR33734:SF22">
    <property type="entry name" value="MEMBRANE-BOUND LYTIC MUREIN TRANSGLYCOSYLASE D"/>
    <property type="match status" value="1"/>
</dbReference>
<dbReference type="Pfam" id="PF05257">
    <property type="entry name" value="CHAP"/>
    <property type="match status" value="1"/>
</dbReference>
<dbReference type="Pfam" id="PF01476">
    <property type="entry name" value="LysM"/>
    <property type="match status" value="2"/>
</dbReference>
<accession>A0A418IPT9</accession>
<evidence type="ECO:0000259" key="5">
    <source>
        <dbReference type="PROSITE" id="PS50911"/>
    </source>
</evidence>
<dbReference type="AlphaFoldDB" id="A0A418IPT9"/>
<organism evidence="7 8">
    <name type="scientific">Staphylococcus xylosus</name>
    <dbReference type="NCBI Taxonomy" id="1288"/>
    <lineage>
        <taxon>Bacteria</taxon>
        <taxon>Bacillati</taxon>
        <taxon>Bacillota</taxon>
        <taxon>Bacilli</taxon>
        <taxon>Bacillales</taxon>
        <taxon>Staphylococcaceae</taxon>
        <taxon>Staphylococcus</taxon>
    </lineage>
</organism>
<dbReference type="InterPro" id="IPR038765">
    <property type="entry name" value="Papain-like_cys_pep_sf"/>
</dbReference>
<name>A0A418IPT9_STAXY</name>
<dbReference type="GO" id="GO:0016787">
    <property type="term" value="F:hydrolase activity"/>
    <property type="evidence" value="ECO:0007669"/>
    <property type="project" value="UniProtKB-KW"/>
</dbReference>
<keyword evidence="3" id="KW-0961">Cell wall biogenesis/degradation</keyword>
<feature type="domain" description="Peptidase C51" evidence="5">
    <location>
        <begin position="195"/>
        <end position="316"/>
    </location>
</feature>
<dbReference type="EMBL" id="QXUL01000020">
    <property type="protein sequence ID" value="RIN11474.1"/>
    <property type="molecule type" value="Genomic_DNA"/>
</dbReference>
<sequence length="316" mass="35094">MKKGLTFSITTAAMFFGINGIASADQIHTVKENAKLTDIAQAFATTTTEIQNLNQINDREYVQAGERLVLPDNDIVEVKVGDSIQSIADAYQLTVEQLNQLNPNLGEMIYPGQLIAVSEKGSAHLNNQIQQMFNEQIEGQSNTSDGNYNEVINEQSTPNRTTTSTNVTSIAPQTWPNVNAHDVAENNQQMHVDSNVESKEHYRPVQQASNGNNYYTWGQCTYYAFDRRQQLGKSVGNLWGNANNWASAARQNGYQVNHTPEVGAIFQSNAGNYGHVGIVERKNSDGSILVSEMNWQGVGQKSYRTVHNTGQYNYIH</sequence>
<dbReference type="OrthoDB" id="2409959at2"/>
<dbReference type="Gene3D" id="3.10.350.10">
    <property type="entry name" value="LysM domain"/>
    <property type="match status" value="2"/>
</dbReference>